<gene>
    <name evidence="1" type="ORF">BT96DRAFT_945037</name>
</gene>
<dbReference type="AlphaFoldDB" id="A0A6A4H3G3"/>
<dbReference type="EMBL" id="ML769609">
    <property type="protein sequence ID" value="KAE9391924.1"/>
    <property type="molecule type" value="Genomic_DNA"/>
</dbReference>
<accession>A0A6A4H3G3</accession>
<organism evidence="1 2">
    <name type="scientific">Gymnopus androsaceus JB14</name>
    <dbReference type="NCBI Taxonomy" id="1447944"/>
    <lineage>
        <taxon>Eukaryota</taxon>
        <taxon>Fungi</taxon>
        <taxon>Dikarya</taxon>
        <taxon>Basidiomycota</taxon>
        <taxon>Agaricomycotina</taxon>
        <taxon>Agaricomycetes</taxon>
        <taxon>Agaricomycetidae</taxon>
        <taxon>Agaricales</taxon>
        <taxon>Marasmiineae</taxon>
        <taxon>Omphalotaceae</taxon>
        <taxon>Gymnopus</taxon>
    </lineage>
</organism>
<sequence>MTGLPWTPSQKTTTEGRAVAISKLLKMKLRVPPVLVNKNMLNKSSSLKRWESMRLELEKAQAKAQYALQDAEEDVDEAYGKASALIINFLQQQPKVKPNSNTGRLLAMFRSFH</sequence>
<evidence type="ECO:0000313" key="2">
    <source>
        <dbReference type="Proteomes" id="UP000799118"/>
    </source>
</evidence>
<keyword evidence="2" id="KW-1185">Reference proteome</keyword>
<dbReference type="Proteomes" id="UP000799118">
    <property type="component" value="Unassembled WGS sequence"/>
</dbReference>
<protein>
    <submittedName>
        <fullName evidence="1">Uncharacterized protein</fullName>
    </submittedName>
</protein>
<name>A0A6A4H3G3_9AGAR</name>
<proteinExistence type="predicted"/>
<reference evidence="1" key="1">
    <citation type="journal article" date="2019" name="Environ. Microbiol.">
        <title>Fungal ecological strategies reflected in gene transcription - a case study of two litter decomposers.</title>
        <authorList>
            <person name="Barbi F."/>
            <person name="Kohler A."/>
            <person name="Barry K."/>
            <person name="Baskaran P."/>
            <person name="Daum C."/>
            <person name="Fauchery L."/>
            <person name="Ihrmark K."/>
            <person name="Kuo A."/>
            <person name="LaButti K."/>
            <person name="Lipzen A."/>
            <person name="Morin E."/>
            <person name="Grigoriev I.V."/>
            <person name="Henrissat B."/>
            <person name="Lindahl B."/>
            <person name="Martin F."/>
        </authorList>
    </citation>
    <scope>NUCLEOTIDE SEQUENCE</scope>
    <source>
        <strain evidence="1">JB14</strain>
    </source>
</reference>
<evidence type="ECO:0000313" key="1">
    <source>
        <dbReference type="EMBL" id="KAE9391924.1"/>
    </source>
</evidence>